<dbReference type="EMBL" id="CAUYUJ010002151">
    <property type="protein sequence ID" value="CAK0799445.1"/>
    <property type="molecule type" value="Genomic_DNA"/>
</dbReference>
<keyword evidence="4" id="KW-1185">Reference proteome</keyword>
<dbReference type="PROSITE" id="PS51257">
    <property type="entry name" value="PROKAR_LIPOPROTEIN"/>
    <property type="match status" value="1"/>
</dbReference>
<proteinExistence type="inferred from homology"/>
<evidence type="ECO:0000313" key="4">
    <source>
        <dbReference type="Proteomes" id="UP001189429"/>
    </source>
</evidence>
<dbReference type="SUPFAM" id="SSF53474">
    <property type="entry name" value="alpha/beta-Hydrolases"/>
    <property type="match status" value="1"/>
</dbReference>
<feature type="transmembrane region" description="Helical" evidence="2">
    <location>
        <begin position="102"/>
        <end position="127"/>
    </location>
</feature>
<accession>A0ABN9Q4W3</accession>
<evidence type="ECO:0000256" key="2">
    <source>
        <dbReference type="SAM" id="Phobius"/>
    </source>
</evidence>
<evidence type="ECO:0000256" key="1">
    <source>
        <dbReference type="ARBA" id="ARBA00010884"/>
    </source>
</evidence>
<evidence type="ECO:0008006" key="5">
    <source>
        <dbReference type="Google" id="ProtNLM"/>
    </source>
</evidence>
<keyword evidence="2" id="KW-1133">Transmembrane helix</keyword>
<name>A0ABN9Q4W3_9DINO</name>
<evidence type="ECO:0000313" key="3">
    <source>
        <dbReference type="EMBL" id="CAK0799445.1"/>
    </source>
</evidence>
<organism evidence="3 4">
    <name type="scientific">Prorocentrum cordatum</name>
    <dbReference type="NCBI Taxonomy" id="2364126"/>
    <lineage>
        <taxon>Eukaryota</taxon>
        <taxon>Sar</taxon>
        <taxon>Alveolata</taxon>
        <taxon>Dinophyceae</taxon>
        <taxon>Prorocentrales</taxon>
        <taxon>Prorocentraceae</taxon>
        <taxon>Prorocentrum</taxon>
    </lineage>
</organism>
<sequence>MAALFRYLTAFFLNYNVGRGSLVITLVASCLILLSMTLSSLPHGVGSYISKALTCGVLAIAISSYISLRAFDSNRVFIGTGATLRRVFESMRTAHRPPRPPFWAYGCHVQFAPWIIYNVIAASFAPLRYEKQIFRVRGLEDKTKPESKRNPRSMTDDVIINYFPPVSVAADPVLPLDAPVILFELGLTCTAQDIPGSSLPRRAVSRGFRVVVIERRGHARALQKPRWNLFGDSDDLEQIYNVVRGRFPSAQFFYVGISSGSKLPIEAVGKFDERRRHGDMSAPSFLATSCLCPGYNLETCFMGFKFPYNYICLSSVKSKFLHENERILRNYDAASYEKAVASGDLQSLLSHAARFAGYSCAEEYFAAENPVLFAAQITTPTLIINSLDDPCTVPQNAFGTMPRSTDGLTFADMVEKSPCGILLMSPSGSHCPFLDGQFWPFVRVPLALGGVAIASWADSCILEFFEGYLAEQKRSR</sequence>
<feature type="transmembrane region" description="Helical" evidence="2">
    <location>
        <begin position="48"/>
        <end position="68"/>
    </location>
</feature>
<dbReference type="Gene3D" id="3.40.50.1820">
    <property type="entry name" value="alpha/beta hydrolase"/>
    <property type="match status" value="1"/>
</dbReference>
<gene>
    <name evidence="3" type="ORF">PCOR1329_LOCUS7898</name>
</gene>
<dbReference type="PANTHER" id="PTHR10794">
    <property type="entry name" value="ABHYDROLASE DOMAIN-CONTAINING PROTEIN"/>
    <property type="match status" value="1"/>
</dbReference>
<feature type="transmembrane region" description="Helical" evidence="2">
    <location>
        <begin position="20"/>
        <end position="41"/>
    </location>
</feature>
<dbReference type="InterPro" id="IPR029058">
    <property type="entry name" value="AB_hydrolase_fold"/>
</dbReference>
<dbReference type="Proteomes" id="UP001189429">
    <property type="component" value="Unassembled WGS sequence"/>
</dbReference>
<keyword evidence="2" id="KW-0472">Membrane</keyword>
<comment type="similarity">
    <text evidence="1">Belongs to the AB hydrolase superfamily. AB hydrolase 4 family.</text>
</comment>
<protein>
    <recommendedName>
        <fullName evidence="5">Serine aminopeptidase S33 domain-containing protein</fullName>
    </recommendedName>
</protein>
<keyword evidence="2" id="KW-0812">Transmembrane</keyword>
<comment type="caution">
    <text evidence="3">The sequence shown here is derived from an EMBL/GenBank/DDBJ whole genome shotgun (WGS) entry which is preliminary data.</text>
</comment>
<dbReference type="InterPro" id="IPR050960">
    <property type="entry name" value="AB_hydrolase_4_sf"/>
</dbReference>
<reference evidence="3" key="1">
    <citation type="submission" date="2023-10" db="EMBL/GenBank/DDBJ databases">
        <authorList>
            <person name="Chen Y."/>
            <person name="Shah S."/>
            <person name="Dougan E. K."/>
            <person name="Thang M."/>
            <person name="Chan C."/>
        </authorList>
    </citation>
    <scope>NUCLEOTIDE SEQUENCE [LARGE SCALE GENOMIC DNA]</scope>
</reference>
<dbReference type="PANTHER" id="PTHR10794:SF93">
    <property type="entry name" value="SERINE AMINOPEPTIDASE S33 DOMAIN-CONTAINING PROTEIN"/>
    <property type="match status" value="1"/>
</dbReference>